<proteinExistence type="predicted"/>
<dbReference type="Proteomes" id="UP001293593">
    <property type="component" value="Unassembled WGS sequence"/>
</dbReference>
<dbReference type="PROSITE" id="PS50927">
    <property type="entry name" value="BULB_LECTIN"/>
    <property type="match status" value="1"/>
</dbReference>
<sequence>MATSIALFLLFALLFANQVIPEKNHPTNIIRLGLRLSPKSNSTLWASTSGHFAFGFYPQGKGFAVGIWLGHEPDHTIVWTAYRNSPPVSSESVIELTKDGLVLLPDETGKRKLIANTSPEVPADSASMLNP</sequence>
<evidence type="ECO:0000256" key="2">
    <source>
        <dbReference type="SAM" id="SignalP"/>
    </source>
</evidence>
<organism evidence="4 5">
    <name type="scientific">Acacia crassicarpa</name>
    <name type="common">northern wattle</name>
    <dbReference type="NCBI Taxonomy" id="499986"/>
    <lineage>
        <taxon>Eukaryota</taxon>
        <taxon>Viridiplantae</taxon>
        <taxon>Streptophyta</taxon>
        <taxon>Embryophyta</taxon>
        <taxon>Tracheophyta</taxon>
        <taxon>Spermatophyta</taxon>
        <taxon>Magnoliopsida</taxon>
        <taxon>eudicotyledons</taxon>
        <taxon>Gunneridae</taxon>
        <taxon>Pentapetalae</taxon>
        <taxon>rosids</taxon>
        <taxon>fabids</taxon>
        <taxon>Fabales</taxon>
        <taxon>Fabaceae</taxon>
        <taxon>Caesalpinioideae</taxon>
        <taxon>mimosoid clade</taxon>
        <taxon>Acacieae</taxon>
        <taxon>Acacia</taxon>
    </lineage>
</organism>
<dbReference type="AlphaFoldDB" id="A0AAE1J9Y6"/>
<keyword evidence="5" id="KW-1185">Reference proteome</keyword>
<gene>
    <name evidence="4" type="ORF">QN277_026271</name>
</gene>
<dbReference type="InterPro" id="IPR051343">
    <property type="entry name" value="G-type_lectin_kinases/EP1-like"/>
</dbReference>
<comment type="caution">
    <text evidence="4">The sequence shown here is derived from an EMBL/GenBank/DDBJ whole genome shotgun (WGS) entry which is preliminary data.</text>
</comment>
<reference evidence="4" key="1">
    <citation type="submission" date="2023-10" db="EMBL/GenBank/DDBJ databases">
        <title>Chromosome-level genome of the transformable northern wattle, Acacia crassicarpa.</title>
        <authorList>
            <person name="Massaro I."/>
            <person name="Sinha N.R."/>
            <person name="Poethig S."/>
            <person name="Leichty A.R."/>
        </authorList>
    </citation>
    <scope>NUCLEOTIDE SEQUENCE</scope>
    <source>
        <strain evidence="4">Acra3RX</strain>
        <tissue evidence="4">Leaf</tissue>
    </source>
</reference>
<dbReference type="InterPro" id="IPR001480">
    <property type="entry name" value="Bulb-type_lectin_dom"/>
</dbReference>
<keyword evidence="1 2" id="KW-0732">Signal</keyword>
<dbReference type="EMBL" id="JAWXYG010000008">
    <property type="protein sequence ID" value="KAK4265186.1"/>
    <property type="molecule type" value="Genomic_DNA"/>
</dbReference>
<evidence type="ECO:0000313" key="5">
    <source>
        <dbReference type="Proteomes" id="UP001293593"/>
    </source>
</evidence>
<evidence type="ECO:0000256" key="1">
    <source>
        <dbReference type="ARBA" id="ARBA00022729"/>
    </source>
</evidence>
<feature type="domain" description="Bulb-type lectin" evidence="3">
    <location>
        <begin position="27"/>
        <end position="131"/>
    </location>
</feature>
<name>A0AAE1J9Y6_9FABA</name>
<evidence type="ECO:0000259" key="3">
    <source>
        <dbReference type="PROSITE" id="PS50927"/>
    </source>
</evidence>
<dbReference type="PANTHER" id="PTHR47976">
    <property type="entry name" value="G-TYPE LECTIN S-RECEPTOR-LIKE SERINE/THREONINE-PROTEIN KINASE SD2-5"/>
    <property type="match status" value="1"/>
</dbReference>
<feature type="chain" id="PRO_5042265939" description="Bulb-type lectin domain-containing protein" evidence="2">
    <location>
        <begin position="22"/>
        <end position="131"/>
    </location>
</feature>
<protein>
    <recommendedName>
        <fullName evidence="3">Bulb-type lectin domain-containing protein</fullName>
    </recommendedName>
</protein>
<evidence type="ECO:0000313" key="4">
    <source>
        <dbReference type="EMBL" id="KAK4265186.1"/>
    </source>
</evidence>
<dbReference type="PANTHER" id="PTHR47976:SF27">
    <property type="entry name" value="RECEPTOR-LIKE SERINE_THREONINE-PROTEIN KINASE"/>
    <property type="match status" value="1"/>
</dbReference>
<accession>A0AAE1J9Y6</accession>
<feature type="signal peptide" evidence="2">
    <location>
        <begin position="1"/>
        <end position="21"/>
    </location>
</feature>